<dbReference type="RefSeq" id="WP_027705664.1">
    <property type="nucleotide sequence ID" value="NZ_AP018933.1"/>
</dbReference>
<organism evidence="2 3">
    <name type="scientific">Zymobacter palmae</name>
    <dbReference type="NCBI Taxonomy" id="33074"/>
    <lineage>
        <taxon>Bacteria</taxon>
        <taxon>Pseudomonadati</taxon>
        <taxon>Pseudomonadota</taxon>
        <taxon>Gammaproteobacteria</taxon>
        <taxon>Oceanospirillales</taxon>
        <taxon>Halomonadaceae</taxon>
        <taxon>Zymobacter group</taxon>
        <taxon>Zymobacter</taxon>
    </lineage>
</organism>
<name>A0A348HEJ8_9GAMM</name>
<dbReference type="OrthoDB" id="9789418at2"/>
<dbReference type="AlphaFoldDB" id="A0A348HEJ8"/>
<keyword evidence="3" id="KW-1185">Reference proteome</keyword>
<accession>A0A348HEJ8</accession>
<evidence type="ECO:0000313" key="3">
    <source>
        <dbReference type="Proteomes" id="UP000267342"/>
    </source>
</evidence>
<evidence type="ECO:0000256" key="1">
    <source>
        <dbReference type="ARBA" id="ARBA00005996"/>
    </source>
</evidence>
<dbReference type="SUPFAM" id="SSF75169">
    <property type="entry name" value="DsrEFH-like"/>
    <property type="match status" value="1"/>
</dbReference>
<dbReference type="InterPro" id="IPR003787">
    <property type="entry name" value="Sulphur_relay_DsrE/F-like"/>
</dbReference>
<proteinExistence type="inferred from homology"/>
<sequence length="117" mass="12305">MAATSLLITLNHAPHGSAWAREGLEVALVAASLDQSVTLLLAGDGVFVALRGQEAGPLGQKGTLRMLEGLEMYDIGPIQVDKASLKARGLSSDHLIEGCVMCDARALLSRHANILVF</sequence>
<dbReference type="PANTHER" id="PTHR38780">
    <property type="entry name" value="PROTEIN TUSC"/>
    <property type="match status" value="1"/>
</dbReference>
<dbReference type="PANTHER" id="PTHR38780:SF1">
    <property type="entry name" value="PROTEIN TUSC"/>
    <property type="match status" value="1"/>
</dbReference>
<dbReference type="InterPro" id="IPR017462">
    <property type="entry name" value="Sulphur_relay_TusC/DsrF"/>
</dbReference>
<dbReference type="EMBL" id="AP018933">
    <property type="protein sequence ID" value="BBG30050.1"/>
    <property type="molecule type" value="Genomic_DNA"/>
</dbReference>
<dbReference type="Proteomes" id="UP000267342">
    <property type="component" value="Chromosome"/>
</dbReference>
<comment type="similarity">
    <text evidence="1">Belongs to the DsrF/TusC family.</text>
</comment>
<evidence type="ECO:0000313" key="2">
    <source>
        <dbReference type="EMBL" id="BBG30050.1"/>
    </source>
</evidence>
<dbReference type="Pfam" id="PF02635">
    <property type="entry name" value="DsrE"/>
    <property type="match status" value="1"/>
</dbReference>
<gene>
    <name evidence="2" type="ORF">ZBT109_1290</name>
</gene>
<dbReference type="STRING" id="1123510.GCA_000620025_00284"/>
<dbReference type="InterPro" id="IPR027396">
    <property type="entry name" value="DsrEFH-like"/>
</dbReference>
<reference evidence="2 3" key="1">
    <citation type="submission" date="2018-09" db="EMBL/GenBank/DDBJ databases">
        <title>Zymobacter palmae IAM14233 (=T109) whole genome analysis.</title>
        <authorList>
            <person name="Yanase H."/>
        </authorList>
    </citation>
    <scope>NUCLEOTIDE SEQUENCE [LARGE SCALE GENOMIC DNA]</scope>
    <source>
        <strain evidence="2 3">IAM14233</strain>
    </source>
</reference>
<protein>
    <submittedName>
        <fullName evidence="2">DsrE-like protein</fullName>
    </submittedName>
</protein>
<dbReference type="Gene3D" id="3.40.1260.10">
    <property type="entry name" value="DsrEFH-like"/>
    <property type="match status" value="1"/>
</dbReference>
<dbReference type="KEGG" id="zpl:ZBT109_1290"/>